<dbReference type="InterPro" id="IPR007627">
    <property type="entry name" value="RNA_pol_sigma70_r2"/>
</dbReference>
<evidence type="ECO:0000259" key="5">
    <source>
        <dbReference type="Pfam" id="PF04542"/>
    </source>
</evidence>
<dbReference type="AlphaFoldDB" id="A0A0R1MJP1"/>
<dbReference type="PATRIC" id="fig|1423777.3.peg.188"/>
<gene>
    <name evidence="6" type="ORF">FD46_GL000179</name>
</gene>
<accession>A0A0R1MJP1</accession>
<proteinExistence type="inferred from homology"/>
<feature type="domain" description="RNA polymerase sigma-70 region 2" evidence="5">
    <location>
        <begin position="43"/>
        <end position="110"/>
    </location>
</feature>
<evidence type="ECO:0000313" key="7">
    <source>
        <dbReference type="Proteomes" id="UP000051686"/>
    </source>
</evidence>
<dbReference type="PANTHER" id="PTHR43133:SF51">
    <property type="entry name" value="RNA POLYMERASE SIGMA FACTOR"/>
    <property type="match status" value="1"/>
</dbReference>
<dbReference type="InterPro" id="IPR039425">
    <property type="entry name" value="RNA_pol_sigma-70-like"/>
</dbReference>
<comment type="similarity">
    <text evidence="1">Belongs to the sigma-70 factor family. ECF subfamily.</text>
</comment>
<organism evidence="6 7">
    <name type="scientific">Liquorilactobacillus oeni DSM 19972</name>
    <dbReference type="NCBI Taxonomy" id="1423777"/>
    <lineage>
        <taxon>Bacteria</taxon>
        <taxon>Bacillati</taxon>
        <taxon>Bacillota</taxon>
        <taxon>Bacilli</taxon>
        <taxon>Lactobacillales</taxon>
        <taxon>Lactobacillaceae</taxon>
        <taxon>Liquorilactobacillus</taxon>
    </lineage>
</organism>
<evidence type="ECO:0000256" key="3">
    <source>
        <dbReference type="ARBA" id="ARBA00023082"/>
    </source>
</evidence>
<dbReference type="InterPro" id="IPR036388">
    <property type="entry name" value="WH-like_DNA-bd_sf"/>
</dbReference>
<evidence type="ECO:0000313" key="6">
    <source>
        <dbReference type="EMBL" id="KRL06180.1"/>
    </source>
</evidence>
<evidence type="ECO:0000256" key="2">
    <source>
        <dbReference type="ARBA" id="ARBA00023015"/>
    </source>
</evidence>
<sequence>MLYLSYNKTKRGAQMDYNASKAEDLSLIDSIRQCNNSESFRTLFIKYRPLVINAIRRYHFRFHETDDLLQEARIVCFQAVNAYNQKTKISFGKFYQQSLLNRYCSLLRKETALKRQGDRFAESFDNILETQGDYRSRSLVQVHPEDQILIQEVVTSLPKVLSDFEYRVFSLLYFEHFHPEKISFLLGVPETRIKRAISRCKTKLKAELKQ</sequence>
<reference evidence="6 7" key="1">
    <citation type="journal article" date="2015" name="Genome Announc.">
        <title>Expanding the biotechnology potential of lactobacilli through comparative genomics of 213 strains and associated genera.</title>
        <authorList>
            <person name="Sun Z."/>
            <person name="Harris H.M."/>
            <person name="McCann A."/>
            <person name="Guo C."/>
            <person name="Argimon S."/>
            <person name="Zhang W."/>
            <person name="Yang X."/>
            <person name="Jeffery I.B."/>
            <person name="Cooney J.C."/>
            <person name="Kagawa T.F."/>
            <person name="Liu W."/>
            <person name="Song Y."/>
            <person name="Salvetti E."/>
            <person name="Wrobel A."/>
            <person name="Rasinkangas P."/>
            <person name="Parkhill J."/>
            <person name="Rea M.C."/>
            <person name="O'Sullivan O."/>
            <person name="Ritari J."/>
            <person name="Douillard F.P."/>
            <person name="Paul Ross R."/>
            <person name="Yang R."/>
            <person name="Briner A.E."/>
            <person name="Felis G.E."/>
            <person name="de Vos W.M."/>
            <person name="Barrangou R."/>
            <person name="Klaenhammer T.R."/>
            <person name="Caufield P.W."/>
            <person name="Cui Y."/>
            <person name="Zhang H."/>
            <person name="O'Toole P.W."/>
        </authorList>
    </citation>
    <scope>NUCLEOTIDE SEQUENCE [LARGE SCALE GENOMIC DNA]</scope>
    <source>
        <strain evidence="6 7">DSM 19972</strain>
    </source>
</reference>
<keyword evidence="2" id="KW-0805">Transcription regulation</keyword>
<dbReference type="GO" id="GO:0016987">
    <property type="term" value="F:sigma factor activity"/>
    <property type="evidence" value="ECO:0007669"/>
    <property type="project" value="UniProtKB-KW"/>
</dbReference>
<dbReference type="InterPro" id="IPR014284">
    <property type="entry name" value="RNA_pol_sigma-70_dom"/>
</dbReference>
<evidence type="ECO:0000256" key="4">
    <source>
        <dbReference type="ARBA" id="ARBA00023163"/>
    </source>
</evidence>
<dbReference type="Gene3D" id="1.10.10.10">
    <property type="entry name" value="Winged helix-like DNA-binding domain superfamily/Winged helix DNA-binding domain"/>
    <property type="match status" value="1"/>
</dbReference>
<dbReference type="InterPro" id="IPR013324">
    <property type="entry name" value="RNA_pol_sigma_r3/r4-like"/>
</dbReference>
<dbReference type="NCBIfam" id="TIGR02937">
    <property type="entry name" value="sigma70-ECF"/>
    <property type="match status" value="1"/>
</dbReference>
<dbReference type="GO" id="GO:0006352">
    <property type="term" value="P:DNA-templated transcription initiation"/>
    <property type="evidence" value="ECO:0007669"/>
    <property type="project" value="InterPro"/>
</dbReference>
<dbReference type="SUPFAM" id="SSF88659">
    <property type="entry name" value="Sigma3 and sigma4 domains of RNA polymerase sigma factors"/>
    <property type="match status" value="1"/>
</dbReference>
<dbReference type="Pfam" id="PF04542">
    <property type="entry name" value="Sigma70_r2"/>
    <property type="match status" value="1"/>
</dbReference>
<comment type="caution">
    <text evidence="6">The sequence shown here is derived from an EMBL/GenBank/DDBJ whole genome shotgun (WGS) entry which is preliminary data.</text>
</comment>
<dbReference type="PANTHER" id="PTHR43133">
    <property type="entry name" value="RNA POLYMERASE ECF-TYPE SIGMA FACTO"/>
    <property type="match status" value="1"/>
</dbReference>
<keyword evidence="3" id="KW-0731">Sigma factor</keyword>
<dbReference type="InterPro" id="IPR013325">
    <property type="entry name" value="RNA_pol_sigma_r2"/>
</dbReference>
<name>A0A0R1MJP1_9LACO</name>
<protein>
    <submittedName>
        <fullName evidence="6">ComX</fullName>
    </submittedName>
</protein>
<dbReference type="SUPFAM" id="SSF88946">
    <property type="entry name" value="Sigma2 domain of RNA polymerase sigma factors"/>
    <property type="match status" value="1"/>
</dbReference>
<dbReference type="EMBL" id="AZEH01000014">
    <property type="protein sequence ID" value="KRL06180.1"/>
    <property type="molecule type" value="Genomic_DNA"/>
</dbReference>
<evidence type="ECO:0000256" key="1">
    <source>
        <dbReference type="ARBA" id="ARBA00010641"/>
    </source>
</evidence>
<keyword evidence="7" id="KW-1185">Reference proteome</keyword>
<dbReference type="Gene3D" id="1.10.1740.10">
    <property type="match status" value="1"/>
</dbReference>
<dbReference type="Proteomes" id="UP000051686">
    <property type="component" value="Unassembled WGS sequence"/>
</dbReference>
<dbReference type="STRING" id="1423777.FD46_GL000179"/>
<keyword evidence="4" id="KW-0804">Transcription</keyword>